<feature type="region of interest" description="Disordered" evidence="1">
    <location>
        <begin position="144"/>
        <end position="187"/>
    </location>
</feature>
<accession>A0A067PHT2</accession>
<organism evidence="2 3">
    <name type="scientific">Jaapia argillacea MUCL 33604</name>
    <dbReference type="NCBI Taxonomy" id="933084"/>
    <lineage>
        <taxon>Eukaryota</taxon>
        <taxon>Fungi</taxon>
        <taxon>Dikarya</taxon>
        <taxon>Basidiomycota</taxon>
        <taxon>Agaricomycotina</taxon>
        <taxon>Agaricomycetes</taxon>
        <taxon>Agaricomycetidae</taxon>
        <taxon>Jaapiales</taxon>
        <taxon>Jaapiaceae</taxon>
        <taxon>Jaapia</taxon>
    </lineage>
</organism>
<keyword evidence="3" id="KW-1185">Reference proteome</keyword>
<feature type="compositionally biased region" description="Polar residues" evidence="1">
    <location>
        <begin position="165"/>
        <end position="178"/>
    </location>
</feature>
<reference evidence="3" key="1">
    <citation type="journal article" date="2014" name="Proc. Natl. Acad. Sci. U.S.A.">
        <title>Extensive sampling of basidiomycete genomes demonstrates inadequacy of the white-rot/brown-rot paradigm for wood decay fungi.</title>
        <authorList>
            <person name="Riley R."/>
            <person name="Salamov A.A."/>
            <person name="Brown D.W."/>
            <person name="Nagy L.G."/>
            <person name="Floudas D."/>
            <person name="Held B.W."/>
            <person name="Levasseur A."/>
            <person name="Lombard V."/>
            <person name="Morin E."/>
            <person name="Otillar R."/>
            <person name="Lindquist E.A."/>
            <person name="Sun H."/>
            <person name="LaButti K.M."/>
            <person name="Schmutz J."/>
            <person name="Jabbour D."/>
            <person name="Luo H."/>
            <person name="Baker S.E."/>
            <person name="Pisabarro A.G."/>
            <person name="Walton J.D."/>
            <person name="Blanchette R.A."/>
            <person name="Henrissat B."/>
            <person name="Martin F."/>
            <person name="Cullen D."/>
            <person name="Hibbett D.S."/>
            <person name="Grigoriev I.V."/>
        </authorList>
    </citation>
    <scope>NUCLEOTIDE SEQUENCE [LARGE SCALE GENOMIC DNA]</scope>
    <source>
        <strain evidence="3">MUCL 33604</strain>
    </source>
</reference>
<protein>
    <submittedName>
        <fullName evidence="2">Uncharacterized protein</fullName>
    </submittedName>
</protein>
<sequence length="257" mass="28176">MDPLPYVPSCIVRQVLILRHSCRVIHLTDFTITSLQGEHSSLLDDTQIFLQLMLDGDVVYETVQGEREADKQVWKVQDCVDIPDLDDIALFSITVMLDNKSRITMELSSIKLTSQGIPAKGQTSKITRDLRGLNVLEFCVNRGSDGPSSPLSPKSLHCEPAIATGTPNTDVHNTQASLSDDGRTSHSPIEGLSSAVLDDIYVSALVEPDVEKKAAKLDELGTMLVMHYQNHHELGSLNRGVSVYEDAVQTAPRSPTI</sequence>
<dbReference type="AlphaFoldDB" id="A0A067PHT2"/>
<dbReference type="Proteomes" id="UP000027265">
    <property type="component" value="Unassembled WGS sequence"/>
</dbReference>
<dbReference type="EMBL" id="KL197729">
    <property type="protein sequence ID" value="KDQ54438.1"/>
    <property type="molecule type" value="Genomic_DNA"/>
</dbReference>
<name>A0A067PHT2_9AGAM</name>
<proteinExistence type="predicted"/>
<dbReference type="InParanoid" id="A0A067PHT2"/>
<evidence type="ECO:0000313" key="2">
    <source>
        <dbReference type="EMBL" id="KDQ54438.1"/>
    </source>
</evidence>
<gene>
    <name evidence="2" type="ORF">JAAARDRAFT_196771</name>
</gene>
<dbReference type="HOGENOM" id="CLU_1082062_0_0_1"/>
<evidence type="ECO:0000313" key="3">
    <source>
        <dbReference type="Proteomes" id="UP000027265"/>
    </source>
</evidence>
<evidence type="ECO:0000256" key="1">
    <source>
        <dbReference type="SAM" id="MobiDB-lite"/>
    </source>
</evidence>